<keyword evidence="1" id="KW-0732">Signal</keyword>
<dbReference type="PANTHER" id="PTHR33706:SF1">
    <property type="entry name" value="TPR REPEAT PROTEIN"/>
    <property type="match status" value="1"/>
</dbReference>
<organism evidence="2 3">
    <name type="scientific">Enterovibrio qingdaonensis</name>
    <dbReference type="NCBI Taxonomy" id="2899818"/>
    <lineage>
        <taxon>Bacteria</taxon>
        <taxon>Pseudomonadati</taxon>
        <taxon>Pseudomonadota</taxon>
        <taxon>Gammaproteobacteria</taxon>
        <taxon>Vibrionales</taxon>
        <taxon>Vibrionaceae</taxon>
        <taxon>Enterovibrio</taxon>
    </lineage>
</organism>
<comment type="caution">
    <text evidence="2">The sequence shown here is derived from an EMBL/GenBank/DDBJ whole genome shotgun (WGS) entry which is preliminary data.</text>
</comment>
<feature type="signal peptide" evidence="1">
    <location>
        <begin position="1"/>
        <end position="22"/>
    </location>
</feature>
<gene>
    <name evidence="2" type="ORF">LRP49_15445</name>
</gene>
<evidence type="ECO:0008006" key="4">
    <source>
        <dbReference type="Google" id="ProtNLM"/>
    </source>
</evidence>
<dbReference type="SUPFAM" id="SSF82185">
    <property type="entry name" value="Histone H3 K4-specific methyltransferase SET7/9 N-terminal domain"/>
    <property type="match status" value="3"/>
</dbReference>
<dbReference type="Gene3D" id="2.20.110.10">
    <property type="entry name" value="Histone H3 K4-specific methyltransferase SET7/9 N-terminal domain"/>
    <property type="match status" value="3"/>
</dbReference>
<dbReference type="RefSeq" id="WP_274143203.1">
    <property type="nucleotide sequence ID" value="NZ_JAJUBB010000011.1"/>
</dbReference>
<dbReference type="Proteomes" id="UP001149821">
    <property type="component" value="Unassembled WGS sequence"/>
</dbReference>
<evidence type="ECO:0000256" key="1">
    <source>
        <dbReference type="SAM" id="SignalP"/>
    </source>
</evidence>
<evidence type="ECO:0000313" key="2">
    <source>
        <dbReference type="EMBL" id="MDD1782566.1"/>
    </source>
</evidence>
<feature type="chain" id="PRO_5045917992" description="Antitoxin component YwqK of the YwqJK toxin-antitoxin module" evidence="1">
    <location>
        <begin position="23"/>
        <end position="560"/>
    </location>
</feature>
<reference evidence="2" key="1">
    <citation type="submission" date="2021-12" db="EMBL/GenBank/DDBJ databases">
        <title>Enterovibrio ZSDZ35 sp. nov. and Enterovibrio ZSDZ42 sp. nov., isolated from coastal seawater in Qingdao.</title>
        <authorList>
            <person name="Zhang P."/>
        </authorList>
    </citation>
    <scope>NUCLEOTIDE SEQUENCE</scope>
    <source>
        <strain evidence="2">ZSDZ35</strain>
    </source>
</reference>
<keyword evidence="3" id="KW-1185">Reference proteome</keyword>
<dbReference type="Pfam" id="PF07661">
    <property type="entry name" value="MORN_2"/>
    <property type="match status" value="6"/>
</dbReference>
<evidence type="ECO:0000313" key="3">
    <source>
        <dbReference type="Proteomes" id="UP001149821"/>
    </source>
</evidence>
<dbReference type="PANTHER" id="PTHR33706">
    <property type="entry name" value="MORN VARIANT REPEAT PROTEIN"/>
    <property type="match status" value="1"/>
</dbReference>
<dbReference type="InterPro" id="IPR011652">
    <property type="entry name" value="MORN_2"/>
</dbReference>
<name>A0ABT5QQK0_9GAMM</name>
<sequence length="560" mass="64450">MRYLTLFGLMVSSLFMMSPVFAESLLLDSKFALVSDDKKATYYMREPLTEQNGTWPAVIYYIDYNTAYFKGAFNAPVPGKANIVGDFEYYTWQGIIKRKGHRNSEGNLHGVQQTYSSGVLKKEQHYVNGVLEGTQKVFYSNGHLSEQFEMLDGKKTGESLQYRGNGSVMTLTTWLDDEMHGPTFNYFENANINYEMNFQHGKRHGKYKAYYYGGQLKSEGQSAFNKYEGVFLRYDEAGNKIEQENYRNGEKHGETLTWHANGQLSSKQHFANGELNGVSSEYDESGNTTQIVSYVNGKNVGEQRVFHEQSDVVQAIYEYNADSRLIAKKEFNQRGEKVFALSISFDENQNRISDEYRYKDGKVVSREQEDESKAWRLSESFVEGELTHRTETVDGKYHNLYLTQLVDHKAKSQHYKHGVPHGKFALTQFGEIIEQGEYFEGVEYGYWERNWDGKRTINYNKKGEYHGEVKKYFRYGGLEKLETYSNGIQHGPFELYDDDGTLWSKGNFVDGKEEGEWQTILPETSKTVMWTGSFRAGEKVGKWVGKYSDGSSAGEMQFDD</sequence>
<protein>
    <recommendedName>
        <fullName evidence="4">Antitoxin component YwqK of the YwqJK toxin-antitoxin module</fullName>
    </recommendedName>
</protein>
<proteinExistence type="predicted"/>
<dbReference type="Gene3D" id="3.90.930.1">
    <property type="match status" value="1"/>
</dbReference>
<dbReference type="EMBL" id="JAJUBB010000011">
    <property type="protein sequence ID" value="MDD1782566.1"/>
    <property type="molecule type" value="Genomic_DNA"/>
</dbReference>
<accession>A0ABT5QQK0</accession>